<keyword evidence="3" id="KW-1185">Reference proteome</keyword>
<reference evidence="2" key="1">
    <citation type="journal article" date="2022" name="bioRxiv">
        <title>Sequencing and chromosome-scale assembly of the giantPleurodeles waltlgenome.</title>
        <authorList>
            <person name="Brown T."/>
            <person name="Elewa A."/>
            <person name="Iarovenko S."/>
            <person name="Subramanian E."/>
            <person name="Araus A.J."/>
            <person name="Petzold A."/>
            <person name="Susuki M."/>
            <person name="Suzuki K.-i.T."/>
            <person name="Hayashi T."/>
            <person name="Toyoda A."/>
            <person name="Oliveira C."/>
            <person name="Osipova E."/>
            <person name="Leigh N.D."/>
            <person name="Simon A."/>
            <person name="Yun M.H."/>
        </authorList>
    </citation>
    <scope>NUCLEOTIDE SEQUENCE</scope>
    <source>
        <strain evidence="2">20211129_DDA</strain>
        <tissue evidence="2">Liver</tissue>
    </source>
</reference>
<proteinExistence type="predicted"/>
<accession>A0AAV7UJA1</accession>
<evidence type="ECO:0000313" key="3">
    <source>
        <dbReference type="Proteomes" id="UP001066276"/>
    </source>
</evidence>
<feature type="region of interest" description="Disordered" evidence="1">
    <location>
        <begin position="55"/>
        <end position="75"/>
    </location>
</feature>
<feature type="region of interest" description="Disordered" evidence="1">
    <location>
        <begin position="1"/>
        <end position="31"/>
    </location>
</feature>
<comment type="caution">
    <text evidence="2">The sequence shown here is derived from an EMBL/GenBank/DDBJ whole genome shotgun (WGS) entry which is preliminary data.</text>
</comment>
<sequence>MVPQSWSSDQSACNNGSGTLTEWGHPAYSSHTSRSAALPTLYLPSEQEPHIMADCSKQHTSQASCEAAPDPRRRSERLECSCASSPHRRWVTGEALNPVPNPHSRLTLRRSRPQATHRNAVIGTVGRP</sequence>
<feature type="region of interest" description="Disordered" evidence="1">
    <location>
        <begin position="93"/>
        <end position="128"/>
    </location>
</feature>
<protein>
    <submittedName>
        <fullName evidence="2">Uncharacterized protein</fullName>
    </submittedName>
</protein>
<dbReference type="EMBL" id="JANPWB010000005">
    <property type="protein sequence ID" value="KAJ1187733.1"/>
    <property type="molecule type" value="Genomic_DNA"/>
</dbReference>
<evidence type="ECO:0000313" key="2">
    <source>
        <dbReference type="EMBL" id="KAJ1187733.1"/>
    </source>
</evidence>
<name>A0AAV7UJA1_PLEWA</name>
<organism evidence="2 3">
    <name type="scientific">Pleurodeles waltl</name>
    <name type="common">Iberian ribbed newt</name>
    <dbReference type="NCBI Taxonomy" id="8319"/>
    <lineage>
        <taxon>Eukaryota</taxon>
        <taxon>Metazoa</taxon>
        <taxon>Chordata</taxon>
        <taxon>Craniata</taxon>
        <taxon>Vertebrata</taxon>
        <taxon>Euteleostomi</taxon>
        <taxon>Amphibia</taxon>
        <taxon>Batrachia</taxon>
        <taxon>Caudata</taxon>
        <taxon>Salamandroidea</taxon>
        <taxon>Salamandridae</taxon>
        <taxon>Pleurodelinae</taxon>
        <taxon>Pleurodeles</taxon>
    </lineage>
</organism>
<gene>
    <name evidence="2" type="ORF">NDU88_004503</name>
</gene>
<feature type="compositionally biased region" description="Polar residues" evidence="1">
    <location>
        <begin position="1"/>
        <end position="20"/>
    </location>
</feature>
<evidence type="ECO:0000256" key="1">
    <source>
        <dbReference type="SAM" id="MobiDB-lite"/>
    </source>
</evidence>
<dbReference type="AlphaFoldDB" id="A0AAV7UJA1"/>
<dbReference type="Proteomes" id="UP001066276">
    <property type="component" value="Chromosome 3_1"/>
</dbReference>